<dbReference type="eggNOG" id="COG2175">
    <property type="taxonomic scope" value="Bacteria"/>
</dbReference>
<keyword evidence="5 9" id="KW-0223">Dioxygenase</keyword>
<dbReference type="SUPFAM" id="SSF51197">
    <property type="entry name" value="Clavaminate synthase-like"/>
    <property type="match status" value="1"/>
</dbReference>
<name>U2YNV4_9RHOB</name>
<gene>
    <name evidence="9" type="ORF">MBELCI_3078</name>
</gene>
<dbReference type="InterPro" id="IPR050411">
    <property type="entry name" value="AlphaKG_dependent_hydroxylases"/>
</dbReference>
<protein>
    <submittedName>
        <fullName evidence="9">Gamma-butyrobetaine dioxygenase</fullName>
    </submittedName>
</protein>
<dbReference type="EMBL" id="BATB01000057">
    <property type="protein sequence ID" value="GAD57026.1"/>
    <property type="molecule type" value="Genomic_DNA"/>
</dbReference>
<comment type="cofactor">
    <cofactor evidence="1">
        <name>Fe(2+)</name>
        <dbReference type="ChEBI" id="CHEBI:29033"/>
    </cofactor>
</comment>
<accession>U2YNV4</accession>
<evidence type="ECO:0000256" key="2">
    <source>
        <dbReference type="ARBA" id="ARBA00001961"/>
    </source>
</evidence>
<dbReference type="InterPro" id="IPR038492">
    <property type="entry name" value="GBBH-like_N_sf"/>
</dbReference>
<dbReference type="AlphaFoldDB" id="U2YNV4"/>
<keyword evidence="6" id="KW-0560">Oxidoreductase</keyword>
<evidence type="ECO:0000256" key="7">
    <source>
        <dbReference type="ARBA" id="ARBA00023004"/>
    </source>
</evidence>
<comment type="cofactor">
    <cofactor evidence="2">
        <name>L-ascorbate</name>
        <dbReference type="ChEBI" id="CHEBI:38290"/>
    </cofactor>
</comment>
<dbReference type="GO" id="GO:0046872">
    <property type="term" value="F:metal ion binding"/>
    <property type="evidence" value="ECO:0007669"/>
    <property type="project" value="UniProtKB-KW"/>
</dbReference>
<proteinExistence type="inferred from homology"/>
<evidence type="ECO:0000256" key="4">
    <source>
        <dbReference type="ARBA" id="ARBA00022723"/>
    </source>
</evidence>
<evidence type="ECO:0000313" key="9">
    <source>
        <dbReference type="EMBL" id="GAD57026.1"/>
    </source>
</evidence>
<evidence type="ECO:0000256" key="6">
    <source>
        <dbReference type="ARBA" id="ARBA00023002"/>
    </source>
</evidence>
<evidence type="ECO:0000313" key="10">
    <source>
        <dbReference type="Proteomes" id="UP000016566"/>
    </source>
</evidence>
<evidence type="ECO:0000256" key="3">
    <source>
        <dbReference type="ARBA" id="ARBA00008654"/>
    </source>
</evidence>
<dbReference type="Pfam" id="PF02668">
    <property type="entry name" value="TauD"/>
    <property type="match status" value="1"/>
</dbReference>
<feature type="domain" description="TauD/TfdA-like" evidence="8">
    <location>
        <begin position="122"/>
        <end position="355"/>
    </location>
</feature>
<comment type="similarity">
    <text evidence="3">Belongs to the gamma-BBH/TMLD family.</text>
</comment>
<evidence type="ECO:0000256" key="1">
    <source>
        <dbReference type="ARBA" id="ARBA00001954"/>
    </source>
</evidence>
<dbReference type="PANTHER" id="PTHR10696:SF25">
    <property type="entry name" value="OXIDOREDUCTASE AIM17-RELATED"/>
    <property type="match status" value="1"/>
</dbReference>
<keyword evidence="7" id="KW-0408">Iron</keyword>
<dbReference type="CDD" id="cd00250">
    <property type="entry name" value="CAS_like"/>
    <property type="match status" value="1"/>
</dbReference>
<dbReference type="STRING" id="1337093.MBELCI_3078"/>
<evidence type="ECO:0000256" key="5">
    <source>
        <dbReference type="ARBA" id="ARBA00022964"/>
    </source>
</evidence>
<evidence type="ECO:0000259" key="8">
    <source>
        <dbReference type="Pfam" id="PF02668"/>
    </source>
</evidence>
<dbReference type="InterPro" id="IPR003819">
    <property type="entry name" value="TauD/TfdA-like"/>
</dbReference>
<dbReference type="Proteomes" id="UP000016566">
    <property type="component" value="Unassembled WGS sequence"/>
</dbReference>
<comment type="caution">
    <text evidence="9">The sequence shown here is derived from an EMBL/GenBank/DDBJ whole genome shotgun (WGS) entry which is preliminary data.</text>
</comment>
<sequence>MTDMACLRLETRQLRLDWADGESHAFPYIWLRDTDPAGFHPRTGERVFDLTSVPLDLAPRAVRVEGAILVVDWPGDDAASRFDLCWLRENRPGAPRPDPAGVETVAWRGELGAGGVPRARAAEVLQDDAALADWLCRGKAYGLSIIEGLDDDVEAGCAVARRIGFLRETNFGRTFEVVSKPDPNNLAYTSDALPLHTDLTNQELPPGWQFLHCLANEAEGGGSVFCDGVAVAEDLARADPTAFELLASVDIPFRFHDAETDIRARKTVIRRGLDGRVDEICFNAHLADILDIDPAIMPDYYAAYRRLMQMTRDSAYLVTLKLKAGEMVVFDNRRVLHGRAAFDPSTGFRHLRGCYVDRGEFDSRMRVLARAADRAEAA</sequence>
<dbReference type="InterPro" id="IPR042098">
    <property type="entry name" value="TauD-like_sf"/>
</dbReference>
<dbReference type="RefSeq" id="WP_021695126.1">
    <property type="nucleotide sequence ID" value="NZ_BATB01000057.1"/>
</dbReference>
<reference evidence="9" key="1">
    <citation type="journal article" date="2013" name="Genome Announc.">
        <title>Draft Genome Sequence of Loktanella cinnabarina LL-001T, Isolated from Deep-Sea Floor Sediment.</title>
        <authorList>
            <person name="Nishi S."/>
            <person name="Tsubouchi T."/>
            <person name="Takaki Y."/>
            <person name="Koyanagi R."/>
            <person name="Satoh N."/>
            <person name="Maruyama T."/>
            <person name="Hatada Y."/>
        </authorList>
    </citation>
    <scope>NUCLEOTIDE SEQUENCE [LARGE SCALE GENOMIC DNA]</scope>
    <source>
        <strain evidence="9">LL-001</strain>
    </source>
</reference>
<dbReference type="OrthoDB" id="979809at2"/>
<dbReference type="PANTHER" id="PTHR10696">
    <property type="entry name" value="GAMMA-BUTYROBETAINE HYDROXYLASE-RELATED"/>
    <property type="match status" value="1"/>
</dbReference>
<keyword evidence="10" id="KW-1185">Reference proteome</keyword>
<dbReference type="GO" id="GO:0016706">
    <property type="term" value="F:2-oxoglutarate-dependent dioxygenase activity"/>
    <property type="evidence" value="ECO:0007669"/>
    <property type="project" value="UniProtKB-ARBA"/>
</dbReference>
<dbReference type="GO" id="GO:0045329">
    <property type="term" value="P:carnitine biosynthetic process"/>
    <property type="evidence" value="ECO:0007669"/>
    <property type="project" value="TreeGrafter"/>
</dbReference>
<organism evidence="9 10">
    <name type="scientific">Limimaricola cinnabarinus LL-001</name>
    <dbReference type="NCBI Taxonomy" id="1337093"/>
    <lineage>
        <taxon>Bacteria</taxon>
        <taxon>Pseudomonadati</taxon>
        <taxon>Pseudomonadota</taxon>
        <taxon>Alphaproteobacteria</taxon>
        <taxon>Rhodobacterales</taxon>
        <taxon>Paracoccaceae</taxon>
        <taxon>Limimaricola</taxon>
    </lineage>
</organism>
<dbReference type="FunFam" id="3.60.130.10:FF:000001">
    <property type="entry name" value="Trimethyllysine dioxygenase, mitochondrial"/>
    <property type="match status" value="1"/>
</dbReference>
<dbReference type="Gene3D" id="3.30.2020.30">
    <property type="match status" value="1"/>
</dbReference>
<keyword evidence="4" id="KW-0479">Metal-binding</keyword>
<dbReference type="Gene3D" id="3.60.130.10">
    <property type="entry name" value="Clavaminate synthase-like"/>
    <property type="match status" value="1"/>
</dbReference>